<dbReference type="InterPro" id="IPR006076">
    <property type="entry name" value="FAD-dep_OxRdtase"/>
</dbReference>
<keyword evidence="4" id="KW-1185">Reference proteome</keyword>
<name>A0A1G7BAZ3_9PROT</name>
<feature type="domain" description="FAD dependent oxidoreductase" evidence="2">
    <location>
        <begin position="30"/>
        <end position="379"/>
    </location>
</feature>
<dbReference type="RefSeq" id="WP_160328639.1">
    <property type="nucleotide sequence ID" value="NZ_FNAK01000005.1"/>
</dbReference>
<dbReference type="GO" id="GO:0005737">
    <property type="term" value="C:cytoplasm"/>
    <property type="evidence" value="ECO:0007669"/>
    <property type="project" value="TreeGrafter"/>
</dbReference>
<dbReference type="Gene3D" id="3.50.50.60">
    <property type="entry name" value="FAD/NAD(P)-binding domain"/>
    <property type="match status" value="1"/>
</dbReference>
<dbReference type="PANTHER" id="PTHR13847:SF281">
    <property type="entry name" value="FAD DEPENDENT OXIDOREDUCTASE DOMAIN-CONTAINING PROTEIN"/>
    <property type="match status" value="1"/>
</dbReference>
<accession>A0A1G7BAZ3</accession>
<sequence>MQAGYPSSWYAQSVGAHDDYSALSGSQQADVCIIGGGFTGLSAACTLMEAGKSVILLEAHQVGWGASGRNGGQMIRGFVGQEKLARRFGEEGAKAVDAMMWAGHDLIRRRIDDYGINCDLTPGWLEVASTPRQLASLYHHYNEMETKFPDRGWHFMGVDELRATMGGDQFLGGLLSMSDGHLHPLKLCVGLARGAASKGASIHEHSPVTGIEPGPRVRVMTADGDVTADHLLLAANVHHQLPIRELTGTSSAAASYMMATEPLDSALLDELNPKRYAICDTKKVCDYFRMSSDGRVLFGGRVNYSGRKPKSVQAKLLPRLLKIWPQLEGVKITHEWGGRLGVPYGQVPLIGRVGDNIWFGAGYTGHGVNMGNLAGDMLGQAIAGTSTQHFDLFAKMPKRRVPFGHLSCARWLGQQAVSLAVFYYWLKDRL</sequence>
<dbReference type="Gene3D" id="3.30.9.10">
    <property type="entry name" value="D-Amino Acid Oxidase, subunit A, domain 2"/>
    <property type="match status" value="1"/>
</dbReference>
<dbReference type="AlphaFoldDB" id="A0A1G7BAZ3"/>
<dbReference type="SUPFAM" id="SSF51905">
    <property type="entry name" value="FAD/NAD(P)-binding domain"/>
    <property type="match status" value="1"/>
</dbReference>
<protein>
    <submittedName>
        <fullName evidence="3">Gamma-glutamylputrescine oxidase</fullName>
    </submittedName>
</protein>
<dbReference type="Proteomes" id="UP000183685">
    <property type="component" value="Unassembled WGS sequence"/>
</dbReference>
<proteinExistence type="predicted"/>
<keyword evidence="1" id="KW-0560">Oxidoreductase</keyword>
<dbReference type="EMBL" id="FNAK01000005">
    <property type="protein sequence ID" value="SDE23506.1"/>
    <property type="molecule type" value="Genomic_DNA"/>
</dbReference>
<evidence type="ECO:0000256" key="1">
    <source>
        <dbReference type="ARBA" id="ARBA00023002"/>
    </source>
</evidence>
<dbReference type="GO" id="GO:0016491">
    <property type="term" value="F:oxidoreductase activity"/>
    <property type="evidence" value="ECO:0007669"/>
    <property type="project" value="UniProtKB-KW"/>
</dbReference>
<gene>
    <name evidence="3" type="ORF">SAMN04488071_2417</name>
</gene>
<dbReference type="InterPro" id="IPR036188">
    <property type="entry name" value="FAD/NAD-bd_sf"/>
</dbReference>
<evidence type="ECO:0000313" key="4">
    <source>
        <dbReference type="Proteomes" id="UP000183685"/>
    </source>
</evidence>
<evidence type="ECO:0000313" key="3">
    <source>
        <dbReference type="EMBL" id="SDE23506.1"/>
    </source>
</evidence>
<dbReference type="PANTHER" id="PTHR13847">
    <property type="entry name" value="SARCOSINE DEHYDROGENASE-RELATED"/>
    <property type="match status" value="1"/>
</dbReference>
<dbReference type="STRING" id="637679.GCA_001550055_03582"/>
<dbReference type="Pfam" id="PF01266">
    <property type="entry name" value="DAO"/>
    <property type="match status" value="1"/>
</dbReference>
<reference evidence="3 4" key="1">
    <citation type="submission" date="2016-10" db="EMBL/GenBank/DDBJ databases">
        <authorList>
            <person name="de Groot N.N."/>
        </authorList>
    </citation>
    <scope>NUCLEOTIDE SEQUENCE [LARGE SCALE GENOMIC DNA]</scope>
    <source>
        <strain evidence="3 4">CGMCC 1.9109</strain>
    </source>
</reference>
<organism evidence="3 4">
    <name type="scientific">Kordiimonas lacus</name>
    <dbReference type="NCBI Taxonomy" id="637679"/>
    <lineage>
        <taxon>Bacteria</taxon>
        <taxon>Pseudomonadati</taxon>
        <taxon>Pseudomonadota</taxon>
        <taxon>Alphaproteobacteria</taxon>
        <taxon>Kordiimonadales</taxon>
        <taxon>Kordiimonadaceae</taxon>
        <taxon>Kordiimonas</taxon>
    </lineage>
</organism>
<evidence type="ECO:0000259" key="2">
    <source>
        <dbReference type="Pfam" id="PF01266"/>
    </source>
</evidence>